<dbReference type="InterPro" id="IPR036388">
    <property type="entry name" value="WH-like_DNA-bd_sf"/>
</dbReference>
<dbReference type="Gene3D" id="1.10.10.10">
    <property type="entry name" value="Winged helix-like DNA-binding domain superfamily/Winged helix DNA-binding domain"/>
    <property type="match status" value="1"/>
</dbReference>
<dbReference type="Pfam" id="PF13412">
    <property type="entry name" value="HTH_24"/>
    <property type="match status" value="1"/>
</dbReference>
<dbReference type="KEGG" id="acu:Atc_0221"/>
<dbReference type="RefSeq" id="WP_014002180.1">
    <property type="nucleotide sequence ID" value="NC_015850.1"/>
</dbReference>
<dbReference type="InterPro" id="IPR026433">
    <property type="entry name" value="MarR_EPS"/>
</dbReference>
<dbReference type="SMR" id="F9ZQ95"/>
<dbReference type="OrthoDB" id="8537236at2"/>
<keyword evidence="2" id="KW-1185">Reference proteome</keyword>
<dbReference type="EMBL" id="CP002573">
    <property type="protein sequence ID" value="AEK56872.1"/>
    <property type="molecule type" value="Genomic_DNA"/>
</dbReference>
<dbReference type="GeneID" id="92930270"/>
<evidence type="ECO:0000313" key="2">
    <source>
        <dbReference type="Proteomes" id="UP000006135"/>
    </source>
</evidence>
<proteinExistence type="predicted"/>
<name>F9ZQ95_ACICS</name>
<reference evidence="1 2" key="1">
    <citation type="journal article" date="2011" name="J. Genet. Genomics">
        <title>Unraveling the Acidithiobacillus caldus complete genome and its central metabolisms for carbon assimilation.</title>
        <authorList>
            <person name="You X.Y."/>
            <person name="Guo X."/>
            <person name="Zheng H.J."/>
            <person name="Zhang M.J."/>
            <person name="Liu L.J."/>
            <person name="Zhu Y.Q."/>
            <person name="Zhu B."/>
            <person name="Wang S.Y."/>
            <person name="Zhao G.P."/>
            <person name="Poetsch A."/>
            <person name="Jiang C.Y."/>
            <person name="Liu S.J."/>
        </authorList>
    </citation>
    <scope>NUCLEOTIDE SEQUENCE [LARGE SCALE GENOMIC DNA]</scope>
    <source>
        <strain evidence="1 2">SM-1</strain>
    </source>
</reference>
<dbReference type="STRING" id="990288.Atc_0221"/>
<organism evidence="1 2">
    <name type="scientific">Acidithiobacillus caldus (strain SM-1)</name>
    <dbReference type="NCBI Taxonomy" id="990288"/>
    <lineage>
        <taxon>Bacteria</taxon>
        <taxon>Pseudomonadati</taxon>
        <taxon>Pseudomonadota</taxon>
        <taxon>Acidithiobacillia</taxon>
        <taxon>Acidithiobacillales</taxon>
        <taxon>Acidithiobacillaceae</taxon>
        <taxon>Acidithiobacillus</taxon>
    </lineage>
</organism>
<dbReference type="HOGENOM" id="CLU_147409_1_0_6"/>
<dbReference type="SUPFAM" id="SSF46785">
    <property type="entry name" value="Winged helix' DNA-binding domain"/>
    <property type="match status" value="1"/>
</dbReference>
<dbReference type="NCBIfam" id="TIGR04176">
    <property type="entry name" value="MarR_EPS"/>
    <property type="match status" value="1"/>
</dbReference>
<protein>
    <submittedName>
        <fullName evidence="1">Transcriptional regulator, marR family</fullName>
    </submittedName>
</protein>
<dbReference type="Proteomes" id="UP000006135">
    <property type="component" value="Chromosome"/>
</dbReference>
<sequence length="122" mass="13753">MKLDDATRYQLLKLIAEHPVYTQRDLAAAMGVSVGKTNFCIKALISKGLVKAENFRRNRDKSAYAYLLTHKGMEDKAIVTVRFLQRKMSEYHALKAEIAALRMEVGEDRSSAAELRIHAVDA</sequence>
<accession>F9ZQ95</accession>
<dbReference type="AlphaFoldDB" id="F9ZQ95"/>
<gene>
    <name evidence="1" type="ordered locus">Atc_0221</name>
</gene>
<dbReference type="InterPro" id="IPR036390">
    <property type="entry name" value="WH_DNA-bd_sf"/>
</dbReference>
<evidence type="ECO:0000313" key="1">
    <source>
        <dbReference type="EMBL" id="AEK56872.1"/>
    </source>
</evidence>